<dbReference type="Pfam" id="PF09912">
    <property type="entry name" value="DUF2141"/>
    <property type="match status" value="1"/>
</dbReference>
<feature type="signal peptide" evidence="1">
    <location>
        <begin position="1"/>
        <end position="24"/>
    </location>
</feature>
<dbReference type="Proteomes" id="UP001595665">
    <property type="component" value="Unassembled WGS sequence"/>
</dbReference>
<accession>A0ABV7PNB4</accession>
<evidence type="ECO:0000256" key="1">
    <source>
        <dbReference type="SAM" id="SignalP"/>
    </source>
</evidence>
<evidence type="ECO:0000313" key="3">
    <source>
        <dbReference type="Proteomes" id="UP001595665"/>
    </source>
</evidence>
<organism evidence="2 3">
    <name type="scientific">Massilia haematophila</name>
    <dbReference type="NCBI Taxonomy" id="457923"/>
    <lineage>
        <taxon>Bacteria</taxon>
        <taxon>Pseudomonadati</taxon>
        <taxon>Pseudomonadota</taxon>
        <taxon>Betaproteobacteria</taxon>
        <taxon>Burkholderiales</taxon>
        <taxon>Oxalobacteraceae</taxon>
        <taxon>Telluria group</taxon>
        <taxon>Massilia</taxon>
    </lineage>
</organism>
<keyword evidence="1" id="KW-0732">Signal</keyword>
<gene>
    <name evidence="2" type="ORF">ACFOPH_14000</name>
</gene>
<dbReference type="EMBL" id="JBHRVV010000001">
    <property type="protein sequence ID" value="MFC3459347.1"/>
    <property type="molecule type" value="Genomic_DNA"/>
</dbReference>
<keyword evidence="3" id="KW-1185">Reference proteome</keyword>
<name>A0ABV7PNB4_9BURK</name>
<feature type="chain" id="PRO_5045455698" evidence="1">
    <location>
        <begin position="25"/>
        <end position="141"/>
    </location>
</feature>
<reference evidence="3" key="1">
    <citation type="journal article" date="2019" name="Int. J. Syst. Evol. Microbiol.">
        <title>The Global Catalogue of Microorganisms (GCM) 10K type strain sequencing project: providing services to taxonomists for standard genome sequencing and annotation.</title>
        <authorList>
            <consortium name="The Broad Institute Genomics Platform"/>
            <consortium name="The Broad Institute Genome Sequencing Center for Infectious Disease"/>
            <person name="Wu L."/>
            <person name="Ma J."/>
        </authorList>
    </citation>
    <scope>NUCLEOTIDE SEQUENCE [LARGE SCALE GENOMIC DNA]</scope>
    <source>
        <strain evidence="3">CCM 7480</strain>
    </source>
</reference>
<sequence>MQARRTAAHFVLSLALSAAAAAHAGDLVITVEGVKSSEGQLMVALYDAAEGFLKRSVKVGAAPAAAGSTTVVIRDVAAGSYGFALFHDANGNGKRDTNMMGIPVEPYAFSNNALGNMGPPSFDQARFTVPAAGAAVTVSLR</sequence>
<comment type="caution">
    <text evidence="2">The sequence shown here is derived from an EMBL/GenBank/DDBJ whole genome shotgun (WGS) entry which is preliminary data.</text>
</comment>
<evidence type="ECO:0000313" key="2">
    <source>
        <dbReference type="EMBL" id="MFC3459347.1"/>
    </source>
</evidence>
<protein>
    <submittedName>
        <fullName evidence="2">DUF2141 domain-containing protein</fullName>
    </submittedName>
</protein>
<dbReference type="InterPro" id="IPR018673">
    <property type="entry name" value="DUF2141"/>
</dbReference>
<dbReference type="RefSeq" id="WP_312552150.1">
    <property type="nucleotide sequence ID" value="NZ_JBHRVV010000001.1"/>
</dbReference>
<proteinExistence type="predicted"/>